<organism evidence="2 3">
    <name type="scientific">Lysinibacillus louembei</name>
    <dbReference type="NCBI Taxonomy" id="1470088"/>
    <lineage>
        <taxon>Bacteria</taxon>
        <taxon>Bacillati</taxon>
        <taxon>Bacillota</taxon>
        <taxon>Bacilli</taxon>
        <taxon>Bacillales</taxon>
        <taxon>Bacillaceae</taxon>
        <taxon>Lysinibacillus</taxon>
    </lineage>
</organism>
<dbReference type="Proteomes" id="UP001322664">
    <property type="component" value="Chromosome"/>
</dbReference>
<name>A0ABZ0RZH2_9BACI</name>
<evidence type="ECO:0000313" key="3">
    <source>
        <dbReference type="Proteomes" id="UP001322664"/>
    </source>
</evidence>
<protein>
    <recommendedName>
        <fullName evidence="4">PH domain-containing protein</fullName>
    </recommendedName>
</protein>
<proteinExistence type="predicted"/>
<feature type="transmembrane region" description="Helical" evidence="1">
    <location>
        <begin position="79"/>
        <end position="101"/>
    </location>
</feature>
<reference evidence="2 3" key="1">
    <citation type="submission" date="2023-09" db="EMBL/GenBank/DDBJ databases">
        <authorList>
            <person name="Page C.A."/>
            <person name="Perez-Diaz I.M."/>
        </authorList>
    </citation>
    <scope>NUCLEOTIDE SEQUENCE [LARGE SCALE GENOMIC DNA]</scope>
    <source>
        <strain evidence="2 3">Ll15</strain>
    </source>
</reference>
<keyword evidence="1" id="KW-0812">Transmembrane</keyword>
<gene>
    <name evidence="2" type="ORF">R6U77_03935</name>
</gene>
<sequence length="187" mass="21223">MLDREKKTIYAVFAIAIAIIAPIIVLFTPYIIAVTFYDYADKIVFVPLPSSLIVYTFAFVAAVASLIGMYFLKKRIFKIGLGVFAIIAFFFLFIGGTRHYVYIDTSGIESAHWLKGKKHYEWGDIVQLDYTKKTINRVHDDEMRFTFHDQSTITLPVGGLVDEPIANKIVKYVRKSGAPVNEIIITE</sequence>
<evidence type="ECO:0008006" key="4">
    <source>
        <dbReference type="Google" id="ProtNLM"/>
    </source>
</evidence>
<feature type="transmembrane region" description="Helical" evidence="1">
    <location>
        <begin position="52"/>
        <end position="72"/>
    </location>
</feature>
<keyword evidence="1" id="KW-0472">Membrane</keyword>
<evidence type="ECO:0000313" key="2">
    <source>
        <dbReference type="EMBL" id="WPK12865.1"/>
    </source>
</evidence>
<dbReference type="EMBL" id="CP137624">
    <property type="protein sequence ID" value="WPK12865.1"/>
    <property type="molecule type" value="Genomic_DNA"/>
</dbReference>
<accession>A0ABZ0RZH2</accession>
<keyword evidence="3" id="KW-1185">Reference proteome</keyword>
<dbReference type="RefSeq" id="WP_293928963.1">
    <property type="nucleotide sequence ID" value="NZ_CP137624.1"/>
</dbReference>
<feature type="transmembrane region" description="Helical" evidence="1">
    <location>
        <begin position="9"/>
        <end position="32"/>
    </location>
</feature>
<evidence type="ECO:0000256" key="1">
    <source>
        <dbReference type="SAM" id="Phobius"/>
    </source>
</evidence>
<keyword evidence="1" id="KW-1133">Transmembrane helix</keyword>